<evidence type="ECO:0000256" key="4">
    <source>
        <dbReference type="ARBA" id="ARBA00022573"/>
    </source>
</evidence>
<dbReference type="UniPathway" id="UPA00148"/>
<dbReference type="InterPro" id="IPR004459">
    <property type="entry name" value="CobQ_synth"/>
</dbReference>
<dbReference type="HAMAP" id="MF_00028">
    <property type="entry name" value="CobQ"/>
    <property type="match status" value="1"/>
</dbReference>
<dbReference type="Proteomes" id="UP000322983">
    <property type="component" value="Chromosome"/>
</dbReference>
<evidence type="ECO:0000256" key="1">
    <source>
        <dbReference type="ARBA" id="ARBA00004953"/>
    </source>
</evidence>
<dbReference type="PROSITE" id="PS51273">
    <property type="entry name" value="GATASE_TYPE_1"/>
    <property type="match status" value="1"/>
</dbReference>
<dbReference type="EMBL" id="AP018929">
    <property type="protein sequence ID" value="BBG24732.1"/>
    <property type="molecule type" value="Genomic_DNA"/>
</dbReference>
<dbReference type="GO" id="GO:0009236">
    <property type="term" value="P:cobalamin biosynthetic process"/>
    <property type="evidence" value="ECO:0007669"/>
    <property type="project" value="UniProtKB-UniRule"/>
</dbReference>
<dbReference type="PANTHER" id="PTHR21343:SF1">
    <property type="entry name" value="COBYRIC ACID SYNTHASE"/>
    <property type="match status" value="1"/>
</dbReference>
<dbReference type="GeneID" id="41718407"/>
<dbReference type="NCBIfam" id="NF001989">
    <property type="entry name" value="PRK00784.1"/>
    <property type="match status" value="1"/>
</dbReference>
<comment type="similarity">
    <text evidence="2 7">Belongs to the CobB/CobQ family. CobQ subfamily.</text>
</comment>
<dbReference type="Gene3D" id="3.40.50.880">
    <property type="match status" value="1"/>
</dbReference>
<evidence type="ECO:0000256" key="6">
    <source>
        <dbReference type="ARBA" id="ARBA00025166"/>
    </source>
</evidence>
<dbReference type="PROSITE" id="PS51274">
    <property type="entry name" value="GATASE_COBBQ"/>
    <property type="match status" value="1"/>
</dbReference>
<evidence type="ECO:0000256" key="7">
    <source>
        <dbReference type="HAMAP-Rule" id="MF_00028"/>
    </source>
</evidence>
<comment type="function">
    <text evidence="6 7">Catalyzes amidations at positions B, D, E, and G on adenosylcobyrinic A,C-diamide. NH(2) groups are provided by glutamine, and one molecule of ATP is hydrogenolyzed for each amidation.</text>
</comment>
<comment type="pathway">
    <text evidence="1 7">Cofactor biosynthesis; adenosylcobalamin biosynthesis.</text>
</comment>
<evidence type="ECO:0000313" key="11">
    <source>
        <dbReference type="EMBL" id="BBG27521.1"/>
    </source>
</evidence>
<reference evidence="10 12" key="2">
    <citation type="journal article" date="2020" name="Int. J. Syst. Evol. Microbiol.">
        <title>Sulfuracidifex tepidarius gen. nov., sp. nov. and transfer of Sulfolobus metallicus Huber and Stetter 1992 to the genus Sulfuracidifex as Sulfuracidifex metallicus comb. nov.</title>
        <authorList>
            <person name="Itoh T."/>
            <person name="Miura T."/>
            <person name="Sakai H.D."/>
            <person name="Kato S."/>
            <person name="Ohkuma M."/>
            <person name="Takashina T."/>
        </authorList>
    </citation>
    <scope>NUCLEOTIDE SEQUENCE [LARGE SCALE GENOMIC DNA]</scope>
    <source>
        <strain evidence="10 12">IC-006</strain>
        <strain evidence="11">IC-007</strain>
    </source>
</reference>
<dbReference type="Gene3D" id="3.40.50.300">
    <property type="entry name" value="P-loop containing nucleotide triphosphate hydrolases"/>
    <property type="match status" value="1"/>
</dbReference>
<evidence type="ECO:0000259" key="8">
    <source>
        <dbReference type="Pfam" id="PF01656"/>
    </source>
</evidence>
<dbReference type="AlphaFoldDB" id="A0A510DWY0"/>
<dbReference type="InterPro" id="IPR011698">
    <property type="entry name" value="GATase_3"/>
</dbReference>
<keyword evidence="12" id="KW-1185">Reference proteome</keyword>
<feature type="active site" description="Nucleophile" evidence="7">
    <location>
        <position position="308"/>
    </location>
</feature>
<dbReference type="SUPFAM" id="SSF52317">
    <property type="entry name" value="Class I glutamine amidotransferase-like"/>
    <property type="match status" value="1"/>
</dbReference>
<protein>
    <recommendedName>
        <fullName evidence="3 7">Probable cobyric acid synthase</fullName>
    </recommendedName>
</protein>
<dbReference type="NCBIfam" id="TIGR00313">
    <property type="entry name" value="cobQ"/>
    <property type="match status" value="1"/>
</dbReference>
<accession>A0A510DWY0</accession>
<gene>
    <name evidence="7" type="primary">cobQ</name>
    <name evidence="10" type="ORF">IC006_2066</name>
    <name evidence="11" type="ORF">IC007_2075</name>
</gene>
<keyword evidence="4 7" id="KW-0169">Cobalamin biosynthesis</keyword>
<dbReference type="PANTHER" id="PTHR21343">
    <property type="entry name" value="DETHIOBIOTIN SYNTHETASE"/>
    <property type="match status" value="1"/>
</dbReference>
<reference evidence="13" key="1">
    <citation type="submission" date="2018-09" db="EMBL/GenBank/DDBJ databases">
        <title>Complete Genome Sequencing of Sulfolobus sp. JCM 16834.</title>
        <authorList>
            <person name="Kato S."/>
            <person name="Itoh T."/>
            <person name="Ohkuma M."/>
        </authorList>
    </citation>
    <scope>NUCLEOTIDE SEQUENCE [LARGE SCALE GENOMIC DNA]</scope>
    <source>
        <strain evidence="13">IC-007</strain>
    </source>
</reference>
<evidence type="ECO:0000313" key="12">
    <source>
        <dbReference type="Proteomes" id="UP000322983"/>
    </source>
</evidence>
<dbReference type="Proteomes" id="UP000325030">
    <property type="component" value="Chromosome"/>
</dbReference>
<feature type="domain" description="CobQ/CobB/MinD/ParA nucleotide binding" evidence="8">
    <location>
        <begin position="4"/>
        <end position="224"/>
    </location>
</feature>
<accession>A0A510E4T7</accession>
<proteinExistence type="inferred from homology"/>
<dbReference type="STRING" id="1294262.GCA_001316085_01751"/>
<feature type="active site" evidence="7">
    <location>
        <position position="408"/>
    </location>
</feature>
<evidence type="ECO:0000313" key="10">
    <source>
        <dbReference type="EMBL" id="BBG24732.1"/>
    </source>
</evidence>
<dbReference type="OrthoDB" id="53136at2157"/>
<evidence type="ECO:0000256" key="2">
    <source>
        <dbReference type="ARBA" id="ARBA00006205"/>
    </source>
</evidence>
<dbReference type="Pfam" id="PF01656">
    <property type="entry name" value="CbiA"/>
    <property type="match status" value="1"/>
</dbReference>
<evidence type="ECO:0000256" key="3">
    <source>
        <dbReference type="ARBA" id="ARBA00014921"/>
    </source>
</evidence>
<dbReference type="InterPro" id="IPR029062">
    <property type="entry name" value="Class_I_gatase-like"/>
</dbReference>
<dbReference type="GO" id="GO:0003824">
    <property type="term" value="F:catalytic activity"/>
    <property type="evidence" value="ECO:0007669"/>
    <property type="project" value="InterPro"/>
</dbReference>
<evidence type="ECO:0000313" key="13">
    <source>
        <dbReference type="Proteomes" id="UP000325030"/>
    </source>
</evidence>
<sequence>MTLLIASTMSDSGKSMVVAGLSRAFKARPVKVQNMSLNSFSTYDGGEISFIQAYQAMGAGFTPSRENNPILLKPTGKGVEVIFMGEPLGVMKADEYYSSIEDYWQKIKQGIKKDDIVEGAGGMGEPNFLDRDITVHRVASELKANIILVLDIDRGGAFASAYGTYLMSPPSVRERMRGFIINKFRGDEKLLDPATSWLEERTSMKYLGVIDYDDEFSMMPEDSMNVFPFGDGELDVGVIAYPYMSNFNEVFALAKSNSSVRFVRKRREVEKSDLLILPGTRNTVESLKWLKERGLDDVMKRKPLIGVCGGFQMMGHKLLDKAGLESGNPGEYLGLGIFDFDVVYGERKVVSQSLAMGGELSGYEIRRGEVVYVNSKTRPLYVIERRNNLTVSVEDGAFEGDKLGLSIHGFMFSPQGKRILRQFGIESTSGSLEQEVKEQVSSIEKKIREKIDLDQIEEIYKS</sequence>
<dbReference type="InterPro" id="IPR002586">
    <property type="entry name" value="CobQ/CobB/MinD/ParA_Nub-bd_dom"/>
</dbReference>
<name>A0A510DWY0_9CREN</name>
<dbReference type="SUPFAM" id="SSF52540">
    <property type="entry name" value="P-loop containing nucleoside triphosphate hydrolases"/>
    <property type="match status" value="1"/>
</dbReference>
<evidence type="ECO:0000256" key="5">
    <source>
        <dbReference type="ARBA" id="ARBA00022962"/>
    </source>
</evidence>
<dbReference type="GO" id="GO:0015420">
    <property type="term" value="F:ABC-type vitamin B12 transporter activity"/>
    <property type="evidence" value="ECO:0007669"/>
    <property type="project" value="UniProtKB-UniRule"/>
</dbReference>
<dbReference type="CDD" id="cd01750">
    <property type="entry name" value="GATase1_CobQ"/>
    <property type="match status" value="1"/>
</dbReference>
<keyword evidence="5 7" id="KW-0315">Glutamine amidotransferase</keyword>
<dbReference type="KEGG" id="step:IC006_2066"/>
<dbReference type="Pfam" id="PF07685">
    <property type="entry name" value="GATase_3"/>
    <property type="match status" value="1"/>
</dbReference>
<dbReference type="InterPro" id="IPR027417">
    <property type="entry name" value="P-loop_NTPase"/>
</dbReference>
<feature type="domain" description="CobB/CobQ-like glutamine amidotransferase" evidence="9">
    <location>
        <begin position="235"/>
        <end position="413"/>
    </location>
</feature>
<dbReference type="EMBL" id="AP018930">
    <property type="protein sequence ID" value="BBG27521.1"/>
    <property type="molecule type" value="Genomic_DNA"/>
</dbReference>
<evidence type="ECO:0000259" key="9">
    <source>
        <dbReference type="Pfam" id="PF07685"/>
    </source>
</evidence>
<dbReference type="RefSeq" id="WP_149528668.1">
    <property type="nucleotide sequence ID" value="NZ_AP018929.1"/>
</dbReference>
<organism evidence="10 12">
    <name type="scientific">Sulfuracidifex tepidarius</name>
    <dbReference type="NCBI Taxonomy" id="1294262"/>
    <lineage>
        <taxon>Archaea</taxon>
        <taxon>Thermoproteota</taxon>
        <taxon>Thermoprotei</taxon>
        <taxon>Sulfolobales</taxon>
        <taxon>Sulfolobaceae</taxon>
        <taxon>Sulfuracidifex</taxon>
    </lineage>
</organism>
<dbReference type="InterPro" id="IPR033949">
    <property type="entry name" value="CobQ_GATase1"/>
</dbReference>